<dbReference type="PANTHER" id="PTHR42842:SF3">
    <property type="entry name" value="FAD_NAD(P)-BINDING OXIDOREDUCTASE FAMILY PROTEIN"/>
    <property type="match status" value="1"/>
</dbReference>
<organism evidence="2 3">
    <name type="scientific">Anaeroglobus geminatus F0357</name>
    <dbReference type="NCBI Taxonomy" id="861450"/>
    <lineage>
        <taxon>Bacteria</taxon>
        <taxon>Bacillati</taxon>
        <taxon>Bacillota</taxon>
        <taxon>Negativicutes</taxon>
        <taxon>Veillonellales</taxon>
        <taxon>Veillonellaceae</taxon>
        <taxon>Anaeroglobus</taxon>
    </lineage>
</organism>
<dbReference type="STRING" id="861450.HMPREF0080_00854"/>
<reference evidence="2 3" key="1">
    <citation type="submission" date="2011-08" db="EMBL/GenBank/DDBJ databases">
        <authorList>
            <person name="Weinstock G."/>
            <person name="Sodergren E."/>
            <person name="Clifton S."/>
            <person name="Fulton L."/>
            <person name="Fulton B."/>
            <person name="Courtney L."/>
            <person name="Fronick C."/>
            <person name="Harrison M."/>
            <person name="Strong C."/>
            <person name="Farmer C."/>
            <person name="Delahaunty K."/>
            <person name="Markovic C."/>
            <person name="Hall O."/>
            <person name="Minx P."/>
            <person name="Tomlinson C."/>
            <person name="Mitreva M."/>
            <person name="Hou S."/>
            <person name="Chen J."/>
            <person name="Wollam A."/>
            <person name="Pepin K.H."/>
            <person name="Johnson M."/>
            <person name="Bhonagiri V."/>
            <person name="Zhang X."/>
            <person name="Suruliraj S."/>
            <person name="Warren W."/>
            <person name="Chinwalla A."/>
            <person name="Mardis E.R."/>
            <person name="Wilson R.K."/>
        </authorList>
    </citation>
    <scope>NUCLEOTIDE SEQUENCE [LARGE SCALE GENOMIC DNA]</scope>
    <source>
        <strain evidence="2 3">F0357</strain>
    </source>
</reference>
<dbReference type="SUPFAM" id="SSF51905">
    <property type="entry name" value="FAD/NAD(P)-binding domain"/>
    <property type="match status" value="1"/>
</dbReference>
<evidence type="ECO:0000313" key="3">
    <source>
        <dbReference type="Proteomes" id="UP000005481"/>
    </source>
</evidence>
<evidence type="ECO:0000259" key="1">
    <source>
        <dbReference type="Pfam" id="PF21688"/>
    </source>
</evidence>
<dbReference type="InterPro" id="IPR028348">
    <property type="entry name" value="FAD-binding_protein"/>
</dbReference>
<comment type="caution">
    <text evidence="2">The sequence shown here is derived from an EMBL/GenBank/DDBJ whole genome shotgun (WGS) entry which is preliminary data.</text>
</comment>
<gene>
    <name evidence="2" type="ORF">HMPREF0080_00854</name>
</gene>
<dbReference type="EMBL" id="AGCJ01000030">
    <property type="protein sequence ID" value="EHM41632.1"/>
    <property type="molecule type" value="Genomic_DNA"/>
</dbReference>
<dbReference type="Gene3D" id="3.50.50.60">
    <property type="entry name" value="FAD/NAD(P)-binding domain"/>
    <property type="match status" value="2"/>
</dbReference>
<accession>G9YGT4</accession>
<dbReference type="HOGENOM" id="CLU_028644_3_0_9"/>
<keyword evidence="3" id="KW-1185">Reference proteome</keyword>
<feature type="domain" description="FAD-dependent protein C-terminal" evidence="1">
    <location>
        <begin position="279"/>
        <end position="474"/>
    </location>
</feature>
<name>G9YGT4_9FIRM</name>
<dbReference type="Proteomes" id="UP000005481">
    <property type="component" value="Unassembled WGS sequence"/>
</dbReference>
<dbReference type="PANTHER" id="PTHR42842">
    <property type="entry name" value="FAD/NAD(P)-BINDING OXIDOREDUCTASE"/>
    <property type="match status" value="1"/>
</dbReference>
<dbReference type="Pfam" id="PF21688">
    <property type="entry name" value="FAD-depend_C"/>
    <property type="match status" value="1"/>
</dbReference>
<protein>
    <submittedName>
        <fullName evidence="2">FAD dependent oxidoreductase</fullName>
    </submittedName>
</protein>
<dbReference type="PRINTS" id="PR00419">
    <property type="entry name" value="ADXRDTASE"/>
</dbReference>
<proteinExistence type="predicted"/>
<dbReference type="PIRSF" id="PIRSF038984">
    <property type="entry name" value="FAD_binding_protein"/>
    <property type="match status" value="1"/>
</dbReference>
<dbReference type="eggNOG" id="COG2509">
    <property type="taxonomic scope" value="Bacteria"/>
</dbReference>
<dbReference type="Gene3D" id="3.30.70.2700">
    <property type="match status" value="1"/>
</dbReference>
<dbReference type="PATRIC" id="fig|861450.3.peg.806"/>
<sequence>MTNIRAAVPLRADVTDLAAAKLHCKRTEIEEVTVVRRSVDARRKPNIFLVFTLQVTVKREKQILSRCRQDKDIQPVTPVKAVTPVYGTVPLTARPVVVGTGPAGLGAALALAGHGYRPIVLERGYDVDRRTEDVRKFWETGIFNAKSNVQFGEGGAGTFSDGKLTTRVNHPLLRPILEELVEAGAPTDILYMYNPHIGTDILRTVVKRLRFKIERLGGTVRFDSRLTDIILDEGGAVREVVVNDGGRLATNLVILGVGHSARDTYYILHARHVFLEKKPFAVGVRIEHKQELIDKAQYGCNAAELGLDAAEYNLVYHGPGNRTCYSFCMCPGGTVVAAASEEGRVVTNGMSRYKRDSGTANSALVVNVTVDDMGGNSPLGGIEFQRRYEEAAYRAGGCSYKAPAQTVGDFLGRTGAGRADSVQTYRPGVVRTDLRRVLPEFVTETLAAALPYFGRKIRGFDDNNIIMTGVETRTSAPVRIRRDETTREAVRTKGLYPVGEGAGYAGGIMSAFLDGTETAIEIMKKYRPLEVR</sequence>
<dbReference type="AlphaFoldDB" id="G9YGT4"/>
<evidence type="ECO:0000313" key="2">
    <source>
        <dbReference type="EMBL" id="EHM41632.1"/>
    </source>
</evidence>
<dbReference type="InterPro" id="IPR049516">
    <property type="entry name" value="FAD-depend_C"/>
</dbReference>
<dbReference type="InterPro" id="IPR036188">
    <property type="entry name" value="FAD/NAD-bd_sf"/>
</dbReference>